<evidence type="ECO:0008006" key="2">
    <source>
        <dbReference type="Google" id="ProtNLM"/>
    </source>
</evidence>
<sequence length="312" mass="35778">MENLFRQNKIYIKPVSGAYIKNGTLWMWGKNSFGRENPLTHQPTIVDVCGRTIHKIVLGMVCTLVLTEDKQLYVWGDHTHFVRLHYHPWLFSRDRFLDVCMGFDDTFAGVSADGGLYLWDGQSSKALKNFHIPETRILKCFFMPWIFGFTTEKGVIYLTNYGVDIAVPTVEEDFMIVDWKEQLNFQIKMVVHWEQTGGAIVLSTNGGLYHIPIGCDGDIVGTVNILRKNVVKAIYRLDIVPRSGSFRALYCLTRNGTLCYFKRDRYDSQKILGYGKVFVDFDVTYLADSGHRIDTIDAKGNITQFIVDFSLH</sequence>
<reference evidence="1" key="1">
    <citation type="journal article" date="2019" name="MBio">
        <title>Virus Genomes from Deep Sea Sediments Expand the Ocean Megavirome and Support Independent Origins of Viral Gigantism.</title>
        <authorList>
            <person name="Backstrom D."/>
            <person name="Yutin N."/>
            <person name="Jorgensen S.L."/>
            <person name="Dharamshi J."/>
            <person name="Homa F."/>
            <person name="Zaremba-Niedwiedzka K."/>
            <person name="Spang A."/>
            <person name="Wolf Y.I."/>
            <person name="Koonin E.V."/>
            <person name="Ettema T.J."/>
        </authorList>
    </citation>
    <scope>NUCLEOTIDE SEQUENCE</scope>
</reference>
<proteinExistence type="predicted"/>
<dbReference type="Gene3D" id="2.130.10.30">
    <property type="entry name" value="Regulator of chromosome condensation 1/beta-lactamase-inhibitor protein II"/>
    <property type="match status" value="1"/>
</dbReference>
<accession>A0A481Z8Q9</accession>
<dbReference type="InterPro" id="IPR009091">
    <property type="entry name" value="RCC1/BLIP-II"/>
</dbReference>
<protein>
    <recommendedName>
        <fullName evidence="2">Regulator of chromosome condensation protein</fullName>
    </recommendedName>
</protein>
<dbReference type="EMBL" id="MK500571">
    <property type="protein sequence ID" value="QBK92274.1"/>
    <property type="molecule type" value="Genomic_DNA"/>
</dbReference>
<name>A0A481Z8Q9_9VIRU</name>
<gene>
    <name evidence="1" type="ORF">LCPAC304_06210</name>
</gene>
<evidence type="ECO:0000313" key="1">
    <source>
        <dbReference type="EMBL" id="QBK92274.1"/>
    </source>
</evidence>
<organism evidence="1">
    <name type="scientific">Pithovirus LCPAC304</name>
    <dbReference type="NCBI Taxonomy" id="2506594"/>
    <lineage>
        <taxon>Viruses</taxon>
        <taxon>Pithoviruses</taxon>
    </lineage>
</organism>
<dbReference type="SUPFAM" id="SSF50985">
    <property type="entry name" value="RCC1/BLIP-II"/>
    <property type="match status" value="1"/>
</dbReference>